<feature type="region of interest" description="Disordered" evidence="3">
    <location>
        <begin position="1"/>
        <end position="24"/>
    </location>
</feature>
<accession>A0A327M5J4</accession>
<keyword evidence="5" id="KW-1185">Reference proteome</keyword>
<dbReference type="NCBIfam" id="TIGR02032">
    <property type="entry name" value="GG-red-SF"/>
    <property type="match status" value="1"/>
</dbReference>
<keyword evidence="2" id="KW-0560">Oxidoreductase</keyword>
<dbReference type="GO" id="GO:0045550">
    <property type="term" value="F:geranylgeranyl reductase activity"/>
    <property type="evidence" value="ECO:0007669"/>
    <property type="project" value="InterPro"/>
</dbReference>
<dbReference type="InterPro" id="IPR011777">
    <property type="entry name" value="Geranylgeranyl_Rdtase_fam"/>
</dbReference>
<gene>
    <name evidence="4" type="ORF">DOO78_18060</name>
</gene>
<dbReference type="PANTHER" id="PTHR42685">
    <property type="entry name" value="GERANYLGERANYL DIPHOSPHATE REDUCTASE"/>
    <property type="match status" value="1"/>
</dbReference>
<evidence type="ECO:0000256" key="2">
    <source>
        <dbReference type="ARBA" id="ARBA00023002"/>
    </source>
</evidence>
<dbReference type="AlphaFoldDB" id="A0A327M5J4"/>
<dbReference type="InterPro" id="IPR050407">
    <property type="entry name" value="Geranylgeranyl_reductase"/>
</dbReference>
<dbReference type="Gene3D" id="3.50.50.60">
    <property type="entry name" value="FAD/NAD(P)-binding domain"/>
    <property type="match status" value="1"/>
</dbReference>
<dbReference type="SUPFAM" id="SSF51905">
    <property type="entry name" value="FAD/NAD(P)-binding domain"/>
    <property type="match status" value="1"/>
</dbReference>
<dbReference type="GO" id="GO:0015995">
    <property type="term" value="P:chlorophyll biosynthetic process"/>
    <property type="evidence" value="ECO:0007669"/>
    <property type="project" value="InterPro"/>
</dbReference>
<organism evidence="4 5">
    <name type="scientific">Roseicella frigidaeris</name>
    <dbReference type="NCBI Taxonomy" id="2230885"/>
    <lineage>
        <taxon>Bacteria</taxon>
        <taxon>Pseudomonadati</taxon>
        <taxon>Pseudomonadota</taxon>
        <taxon>Alphaproteobacteria</taxon>
        <taxon>Acetobacterales</taxon>
        <taxon>Roseomonadaceae</taxon>
        <taxon>Roseicella</taxon>
    </lineage>
</organism>
<evidence type="ECO:0000313" key="5">
    <source>
        <dbReference type="Proteomes" id="UP000249065"/>
    </source>
</evidence>
<name>A0A327M5J4_9PROT</name>
<evidence type="ECO:0000313" key="4">
    <source>
        <dbReference type="EMBL" id="RAI57695.1"/>
    </source>
</evidence>
<comment type="caution">
    <text evidence="4">The sequence shown here is derived from an EMBL/GenBank/DDBJ whole genome shotgun (WGS) entry which is preliminary data.</text>
</comment>
<dbReference type="InterPro" id="IPR036188">
    <property type="entry name" value="FAD/NAD-bd_sf"/>
</dbReference>
<reference evidence="5" key="1">
    <citation type="submission" date="2018-06" db="EMBL/GenBank/DDBJ databases">
        <authorList>
            <person name="Khan S.A."/>
        </authorList>
    </citation>
    <scope>NUCLEOTIDE SEQUENCE [LARGE SCALE GENOMIC DNA]</scope>
    <source>
        <strain evidence="5">DB-1506</strain>
    </source>
</reference>
<dbReference type="OrthoDB" id="417034at2"/>
<protein>
    <submittedName>
        <fullName evidence="4">Geranylgeranyl diphosphate reductase</fullName>
    </submittedName>
</protein>
<dbReference type="PRINTS" id="PR00420">
    <property type="entry name" value="RNGMNOXGNASE"/>
</dbReference>
<dbReference type="GO" id="GO:0016628">
    <property type="term" value="F:oxidoreductase activity, acting on the CH-CH group of donors, NAD or NADP as acceptor"/>
    <property type="evidence" value="ECO:0007669"/>
    <property type="project" value="InterPro"/>
</dbReference>
<dbReference type="RefSeq" id="WP_111471260.1">
    <property type="nucleotide sequence ID" value="NZ_QLIX01000015.1"/>
</dbReference>
<keyword evidence="1" id="KW-0521">NADP</keyword>
<dbReference type="InterPro" id="IPR010253">
    <property type="entry name" value="BchP_ChlP_pln/prok"/>
</dbReference>
<dbReference type="Pfam" id="PF13450">
    <property type="entry name" value="NAD_binding_8"/>
    <property type="match status" value="1"/>
</dbReference>
<dbReference type="NCBIfam" id="TIGR02023">
    <property type="entry name" value="BchP-ChlP"/>
    <property type="match status" value="1"/>
</dbReference>
<evidence type="ECO:0000256" key="1">
    <source>
        <dbReference type="ARBA" id="ARBA00022857"/>
    </source>
</evidence>
<evidence type="ECO:0000256" key="3">
    <source>
        <dbReference type="SAM" id="MobiDB-lite"/>
    </source>
</evidence>
<dbReference type="Proteomes" id="UP000249065">
    <property type="component" value="Unassembled WGS sequence"/>
</dbReference>
<proteinExistence type="predicted"/>
<dbReference type="PANTHER" id="PTHR42685:SF4">
    <property type="entry name" value="GERANYLGERANYL DIPHOSPHATE REDUCTASE, CHLOROPLASTIC"/>
    <property type="match status" value="1"/>
</dbReference>
<sequence length="417" mass="44988">MKDCLGSPAEPVSRASPRPAQHRPDDEAFDAVVVGGGPAGATAAADLARAGHSVLLLDRMGRIKPCGGAVPPRLMADFAVPESLLVARIAGARIVAPSARSVDMPVGDGFVGMVDRESFDEWLRDRAARCGAERRAGSFLRLEPLPEGGSLVWYRAKGGTEERAVRARVVVGADGARSAVAKQCLPGATVPCVYAYHEIVRSPAPGTAAYDATRCDVHYDGSLSPDFYAWIFPHGETASIGTGSMQKGFGLRAAIGELRRKAGLEGAETLRREGAPIPLRPLRRWDDGRGVVLAGDAAGVVAPASGEGIYYAMLGGRLAADAAHGFLLSGDARALRRARRRFMRLHGGVFWILGIMQHYWYRDDGRRERFVSICRDRDVQQLTWDAYMNKELVKARPLAHARIFFKNLAHLTGLARA</sequence>
<dbReference type="EMBL" id="QLIX01000015">
    <property type="protein sequence ID" value="RAI57695.1"/>
    <property type="molecule type" value="Genomic_DNA"/>
</dbReference>
<dbReference type="GO" id="GO:0015979">
    <property type="term" value="P:photosynthesis"/>
    <property type="evidence" value="ECO:0007669"/>
    <property type="project" value="InterPro"/>
</dbReference>